<gene>
    <name evidence="1" type="ORF">LYNGBM3L_40830</name>
</gene>
<evidence type="ECO:0000313" key="2">
    <source>
        <dbReference type="Proteomes" id="UP000003959"/>
    </source>
</evidence>
<reference evidence="2" key="1">
    <citation type="journal article" date="2011" name="Proc. Natl. Acad. Sci. U.S.A.">
        <title>Genomic insights into the physiology and ecology of the marine filamentous cyanobacterium Lyngbya majuscula.</title>
        <authorList>
            <person name="Jones A.C."/>
            <person name="Monroe E.A."/>
            <person name="Podell S."/>
            <person name="Hess W.R."/>
            <person name="Klages S."/>
            <person name="Esquenazi E."/>
            <person name="Niessen S."/>
            <person name="Hoover H."/>
            <person name="Rothmann M."/>
            <person name="Lasken R.S."/>
            <person name="Yates J.R.III."/>
            <person name="Reinhardt R."/>
            <person name="Kube M."/>
            <person name="Burkart M.D."/>
            <person name="Allen E.E."/>
            <person name="Dorrestein P.C."/>
            <person name="Gerwick W.H."/>
            <person name="Gerwick L."/>
        </authorList>
    </citation>
    <scope>NUCLEOTIDE SEQUENCE [LARGE SCALE GENOMIC DNA]</scope>
    <source>
        <strain evidence="2">3L</strain>
    </source>
</reference>
<dbReference type="AlphaFoldDB" id="F4XVS1"/>
<sequence>MVSVDKGIRKYSAHSNQLSAISNQQSAISSQLSAHSSQLSAYGQWAFTQTFNSHASLSILNSPVPLAWP</sequence>
<dbReference type="HOGENOM" id="CLU_2771354_0_0_3"/>
<keyword evidence="2" id="KW-1185">Reference proteome</keyword>
<proteinExistence type="predicted"/>
<accession>F4XVS1</accession>
<evidence type="ECO:0000313" key="1">
    <source>
        <dbReference type="EMBL" id="EGJ31334.1"/>
    </source>
</evidence>
<dbReference type="Proteomes" id="UP000003959">
    <property type="component" value="Unassembled WGS sequence"/>
</dbReference>
<organism evidence="1 2">
    <name type="scientific">Moorena producens 3L</name>
    <dbReference type="NCBI Taxonomy" id="489825"/>
    <lineage>
        <taxon>Bacteria</taxon>
        <taxon>Bacillati</taxon>
        <taxon>Cyanobacteriota</taxon>
        <taxon>Cyanophyceae</taxon>
        <taxon>Coleofasciculales</taxon>
        <taxon>Coleofasciculaceae</taxon>
        <taxon>Moorena</taxon>
    </lineage>
</organism>
<name>F4XVS1_9CYAN</name>
<dbReference type="EMBL" id="GL890940">
    <property type="protein sequence ID" value="EGJ31334.1"/>
    <property type="molecule type" value="Genomic_DNA"/>
</dbReference>
<protein>
    <submittedName>
        <fullName evidence="1">Uncharacterized protein</fullName>
    </submittedName>
</protein>